<reference evidence="3 4" key="1">
    <citation type="submission" date="2018-09" db="EMBL/GenBank/DDBJ databases">
        <title>A high-quality reference genome of wild soybean provides a powerful tool to mine soybean genomes.</title>
        <authorList>
            <person name="Xie M."/>
            <person name="Chung C.Y.L."/>
            <person name="Li M.-W."/>
            <person name="Wong F.-L."/>
            <person name="Chan T.-F."/>
            <person name="Lam H.-M."/>
        </authorList>
    </citation>
    <scope>NUCLEOTIDE SEQUENCE [LARGE SCALE GENOMIC DNA]</scope>
    <source>
        <strain evidence="4">cv. W05</strain>
        <tissue evidence="3">Hypocotyl of etiolated seedlings</tissue>
    </source>
</reference>
<dbReference type="AlphaFoldDB" id="A0A445H2Z3"/>
<feature type="transmembrane region" description="Helical" evidence="2">
    <location>
        <begin position="16"/>
        <end position="39"/>
    </location>
</feature>
<dbReference type="EMBL" id="QZWG01000014">
    <property type="protein sequence ID" value="RZB67967.1"/>
    <property type="molecule type" value="Genomic_DNA"/>
</dbReference>
<organism evidence="3 4">
    <name type="scientific">Glycine soja</name>
    <name type="common">Wild soybean</name>
    <dbReference type="NCBI Taxonomy" id="3848"/>
    <lineage>
        <taxon>Eukaryota</taxon>
        <taxon>Viridiplantae</taxon>
        <taxon>Streptophyta</taxon>
        <taxon>Embryophyta</taxon>
        <taxon>Tracheophyta</taxon>
        <taxon>Spermatophyta</taxon>
        <taxon>Magnoliopsida</taxon>
        <taxon>eudicotyledons</taxon>
        <taxon>Gunneridae</taxon>
        <taxon>Pentapetalae</taxon>
        <taxon>rosids</taxon>
        <taxon>fabids</taxon>
        <taxon>Fabales</taxon>
        <taxon>Fabaceae</taxon>
        <taxon>Papilionoideae</taxon>
        <taxon>50 kb inversion clade</taxon>
        <taxon>NPAAA clade</taxon>
        <taxon>indigoferoid/millettioid clade</taxon>
        <taxon>Phaseoleae</taxon>
        <taxon>Glycine</taxon>
        <taxon>Glycine subgen. Soja</taxon>
    </lineage>
</organism>
<gene>
    <name evidence="3" type="ORF">D0Y65_037995</name>
</gene>
<feature type="region of interest" description="Disordered" evidence="1">
    <location>
        <begin position="44"/>
        <end position="64"/>
    </location>
</feature>
<dbReference type="Proteomes" id="UP000289340">
    <property type="component" value="Chromosome 14"/>
</dbReference>
<evidence type="ECO:0000256" key="1">
    <source>
        <dbReference type="SAM" id="MobiDB-lite"/>
    </source>
</evidence>
<feature type="non-terminal residue" evidence="3">
    <location>
        <position position="1"/>
    </location>
</feature>
<evidence type="ECO:0000313" key="4">
    <source>
        <dbReference type="Proteomes" id="UP000289340"/>
    </source>
</evidence>
<evidence type="ECO:0000256" key="2">
    <source>
        <dbReference type="SAM" id="Phobius"/>
    </source>
</evidence>
<feature type="compositionally biased region" description="Basic residues" evidence="1">
    <location>
        <begin position="44"/>
        <end position="58"/>
    </location>
</feature>
<protein>
    <submittedName>
        <fullName evidence="3">Uncharacterized protein</fullName>
    </submittedName>
</protein>
<keyword evidence="2" id="KW-1133">Transmembrane helix</keyword>
<comment type="caution">
    <text evidence="3">The sequence shown here is derived from an EMBL/GenBank/DDBJ whole genome shotgun (WGS) entry which is preliminary data.</text>
</comment>
<sequence>PEPVFENQGVATPNNLAAVAATAPVAVKLVPTLLLQILWCSRTSSRRRASGRLSRRPLKPNSKSCRSENCLQLPVLTGFSFSNLRGVGGKLQIDSRKEEWRRRLEERLESLNLGLETKSSRDKLLPKL</sequence>
<keyword evidence="2" id="KW-0812">Transmembrane</keyword>
<keyword evidence="2" id="KW-0472">Membrane</keyword>
<keyword evidence="4" id="KW-1185">Reference proteome</keyword>
<accession>A0A445H2Z3</accession>
<name>A0A445H2Z3_GLYSO</name>
<proteinExistence type="predicted"/>
<evidence type="ECO:0000313" key="3">
    <source>
        <dbReference type="EMBL" id="RZB67967.1"/>
    </source>
</evidence>